<name>A0ABP8WEP9_9MICC</name>
<dbReference type="Proteomes" id="UP001501446">
    <property type="component" value="Unassembled WGS sequence"/>
</dbReference>
<dbReference type="EMBL" id="BAABLN010000001">
    <property type="protein sequence ID" value="GAA4687564.1"/>
    <property type="molecule type" value="Genomic_DNA"/>
</dbReference>
<organism evidence="1 2">
    <name type="scientific">Kocuria gwangalliensis</name>
    <dbReference type="NCBI Taxonomy" id="501592"/>
    <lineage>
        <taxon>Bacteria</taxon>
        <taxon>Bacillati</taxon>
        <taxon>Actinomycetota</taxon>
        <taxon>Actinomycetes</taxon>
        <taxon>Micrococcales</taxon>
        <taxon>Micrococcaceae</taxon>
        <taxon>Kocuria</taxon>
    </lineage>
</organism>
<evidence type="ECO:0000313" key="2">
    <source>
        <dbReference type="Proteomes" id="UP001501446"/>
    </source>
</evidence>
<evidence type="ECO:0000313" key="1">
    <source>
        <dbReference type="EMBL" id="GAA4687564.1"/>
    </source>
</evidence>
<dbReference type="InterPro" id="IPR011335">
    <property type="entry name" value="Restrct_endonuc-II-like"/>
</dbReference>
<protein>
    <recommendedName>
        <fullName evidence="3">DUF559 domain-containing protein</fullName>
    </recommendedName>
</protein>
<evidence type="ECO:0008006" key="3">
    <source>
        <dbReference type="Google" id="ProtNLM"/>
    </source>
</evidence>
<gene>
    <name evidence="1" type="ORF">GCM10025781_00180</name>
</gene>
<reference evidence="2" key="1">
    <citation type="journal article" date="2019" name="Int. J. Syst. Evol. Microbiol.">
        <title>The Global Catalogue of Microorganisms (GCM) 10K type strain sequencing project: providing services to taxonomists for standard genome sequencing and annotation.</title>
        <authorList>
            <consortium name="The Broad Institute Genomics Platform"/>
            <consortium name="The Broad Institute Genome Sequencing Center for Infectious Disease"/>
            <person name="Wu L."/>
            <person name="Ma J."/>
        </authorList>
    </citation>
    <scope>NUCLEOTIDE SEQUENCE [LARGE SCALE GENOMIC DNA]</scope>
    <source>
        <strain evidence="2">JCM 18958</strain>
    </source>
</reference>
<sequence>MAVTGLTALDMLNLPVHHAYGWEQRLLGHASAPRAREYEARSHTTHLAWNGTRLASSQRLTRVSKSLALPGIVGPWDCPLTHPLEALVAAAPVLPLWRITACLDAMISLRVVAEGRTVIQPLAVDHVAELLAHLPPRAQSVVRVRQALKLAQGPTISSMETLLRLVLLTCGLQPMETNHPFMMDGRWVYPDLAWPADMVALEYNGRPHWENGQAYGDENYRIQRLRDHGWQVRVVVLDDLRDPKRRMELLQWLFHHLDPARARRSQSPLQHVRGR</sequence>
<comment type="caution">
    <text evidence="1">The sequence shown here is derived from an EMBL/GenBank/DDBJ whole genome shotgun (WGS) entry which is preliminary data.</text>
</comment>
<accession>A0ABP8WEP9</accession>
<dbReference type="SUPFAM" id="SSF52980">
    <property type="entry name" value="Restriction endonuclease-like"/>
    <property type="match status" value="1"/>
</dbReference>
<keyword evidence="2" id="KW-1185">Reference proteome</keyword>
<proteinExistence type="predicted"/>